<dbReference type="CDD" id="cd17260">
    <property type="entry name" value="RMtype1_S_EcoEI-TRD1-CR1_like"/>
    <property type="match status" value="1"/>
</dbReference>
<dbReference type="InterPro" id="IPR044946">
    <property type="entry name" value="Restrct_endonuc_typeI_TRD_sf"/>
</dbReference>
<sequence length="444" mass="49168">MSFEPQNWPLVKLSDLITVKHGFAFKGEFFSDEPTELQLTTPGNFAIGGGFQLGKGKFYSGEYPKEYVLKNGDLIVTMTDLSKAADTLGYAAMVPETEGTIWLHNQRVGLVQIKKDAPVELDFLHYLMRTADYRHWVVSTATGSTVKHTSPSRICDYEFRLPPIWLQGEIGRILTAHDDRITLLRETNATLEAIAQALFKSWFVDFDPVHANAGTQSPSLPPEIQALFPATFTDSPQGPIPEGWSWITLDEAYEINPKRLLKKGVVAKYLDMASVQTQGHVTGEVIDREFGSGTKFCNGDTLLARITPCLENGKTAFVDFLEPNETGWGSTEFVVLKPKAPLPDFHGYLLARQSVFREFAIRSMSGTSGRQRVQNDVLGSFNLAIPDKPIATAFSQVVTPIQQSISANHKQAKTLAHMRDTLLPRLISGQLRLPEAQAAIEGIS</sequence>
<name>A0ABV9JJ22_9GAMM</name>
<dbReference type="SUPFAM" id="SSF116734">
    <property type="entry name" value="DNA methylase specificity domain"/>
    <property type="match status" value="2"/>
</dbReference>
<keyword evidence="5" id="KW-0378">Hydrolase</keyword>
<dbReference type="Proteomes" id="UP001595962">
    <property type="component" value="Unassembled WGS sequence"/>
</dbReference>
<evidence type="ECO:0000256" key="3">
    <source>
        <dbReference type="ARBA" id="ARBA00023125"/>
    </source>
</evidence>
<dbReference type="CDD" id="cd17278">
    <property type="entry name" value="RMtype1_S_LdeBORF1052P-TRD2-CR2"/>
    <property type="match status" value="1"/>
</dbReference>
<dbReference type="EMBL" id="JBHSGB010000003">
    <property type="protein sequence ID" value="MFC4654008.1"/>
    <property type="molecule type" value="Genomic_DNA"/>
</dbReference>
<dbReference type="EC" id="3.1.21.-" evidence="5"/>
<comment type="similarity">
    <text evidence="1">Belongs to the type-I restriction system S methylase family.</text>
</comment>
<dbReference type="GO" id="GO:0016787">
    <property type="term" value="F:hydrolase activity"/>
    <property type="evidence" value="ECO:0007669"/>
    <property type="project" value="UniProtKB-KW"/>
</dbReference>
<evidence type="ECO:0000313" key="6">
    <source>
        <dbReference type="Proteomes" id="UP001595962"/>
    </source>
</evidence>
<keyword evidence="5" id="KW-0255">Endonuclease</keyword>
<dbReference type="Pfam" id="PF01420">
    <property type="entry name" value="Methylase_S"/>
    <property type="match status" value="1"/>
</dbReference>
<gene>
    <name evidence="5" type="ORF">ACFO3I_03095</name>
</gene>
<evidence type="ECO:0000256" key="1">
    <source>
        <dbReference type="ARBA" id="ARBA00010923"/>
    </source>
</evidence>
<dbReference type="Gene3D" id="3.90.220.20">
    <property type="entry name" value="DNA methylase specificity domains"/>
    <property type="match status" value="2"/>
</dbReference>
<keyword evidence="5" id="KW-0540">Nuclease</keyword>
<keyword evidence="6" id="KW-1185">Reference proteome</keyword>
<proteinExistence type="inferred from homology"/>
<feature type="domain" description="Type I restriction modification DNA specificity" evidence="4">
    <location>
        <begin position="5"/>
        <end position="192"/>
    </location>
</feature>
<reference evidence="6" key="1">
    <citation type="journal article" date="2019" name="Int. J. Syst. Evol. Microbiol.">
        <title>The Global Catalogue of Microorganisms (GCM) 10K type strain sequencing project: providing services to taxonomists for standard genome sequencing and annotation.</title>
        <authorList>
            <consortium name="The Broad Institute Genomics Platform"/>
            <consortium name="The Broad Institute Genome Sequencing Center for Infectious Disease"/>
            <person name="Wu L."/>
            <person name="Ma J."/>
        </authorList>
    </citation>
    <scope>NUCLEOTIDE SEQUENCE [LARGE SCALE GENOMIC DNA]</scope>
    <source>
        <strain evidence="6">DT28</strain>
    </source>
</reference>
<dbReference type="PANTHER" id="PTHR30408">
    <property type="entry name" value="TYPE-1 RESTRICTION ENZYME ECOKI SPECIFICITY PROTEIN"/>
    <property type="match status" value="1"/>
</dbReference>
<keyword evidence="2" id="KW-0680">Restriction system</keyword>
<evidence type="ECO:0000313" key="5">
    <source>
        <dbReference type="EMBL" id="MFC4654008.1"/>
    </source>
</evidence>
<dbReference type="RefSeq" id="WP_377331661.1">
    <property type="nucleotide sequence ID" value="NZ_JBHSGB010000003.1"/>
</dbReference>
<evidence type="ECO:0000259" key="4">
    <source>
        <dbReference type="Pfam" id="PF01420"/>
    </source>
</evidence>
<comment type="caution">
    <text evidence="5">The sequence shown here is derived from an EMBL/GenBank/DDBJ whole genome shotgun (WGS) entry which is preliminary data.</text>
</comment>
<dbReference type="GO" id="GO:0004519">
    <property type="term" value="F:endonuclease activity"/>
    <property type="evidence" value="ECO:0007669"/>
    <property type="project" value="UniProtKB-KW"/>
</dbReference>
<evidence type="ECO:0000256" key="2">
    <source>
        <dbReference type="ARBA" id="ARBA00022747"/>
    </source>
</evidence>
<dbReference type="PANTHER" id="PTHR30408:SF13">
    <property type="entry name" value="TYPE I RESTRICTION ENZYME HINDI SPECIFICITY SUBUNIT"/>
    <property type="match status" value="1"/>
</dbReference>
<protein>
    <submittedName>
        <fullName evidence="5">Restriction endonuclease subunit S</fullName>
        <ecNumber evidence="5">3.1.21.-</ecNumber>
    </submittedName>
</protein>
<dbReference type="InterPro" id="IPR052021">
    <property type="entry name" value="Type-I_RS_S_subunit"/>
</dbReference>
<keyword evidence="3" id="KW-0238">DNA-binding</keyword>
<accession>A0ABV9JJ22</accession>
<dbReference type="InterPro" id="IPR000055">
    <property type="entry name" value="Restrct_endonuc_typeI_TRD"/>
</dbReference>
<organism evidence="5 6">
    <name type="scientific">Rheinheimera marina</name>
    <dbReference type="NCBI Taxonomy" id="1774958"/>
    <lineage>
        <taxon>Bacteria</taxon>
        <taxon>Pseudomonadati</taxon>
        <taxon>Pseudomonadota</taxon>
        <taxon>Gammaproteobacteria</taxon>
        <taxon>Chromatiales</taxon>
        <taxon>Chromatiaceae</taxon>
        <taxon>Rheinheimera</taxon>
    </lineage>
</organism>